<name>A0ABN7P6C7_TIMPD</name>
<sequence>MLSARGRERDSDVKGDSTS</sequence>
<evidence type="ECO:0000313" key="2">
    <source>
        <dbReference type="Proteomes" id="UP001153148"/>
    </source>
</evidence>
<accession>A0ABN7P6C7</accession>
<organism evidence="1 2">
    <name type="scientific">Timema podura</name>
    <name type="common">Walking stick</name>
    <dbReference type="NCBI Taxonomy" id="61482"/>
    <lineage>
        <taxon>Eukaryota</taxon>
        <taxon>Metazoa</taxon>
        <taxon>Ecdysozoa</taxon>
        <taxon>Arthropoda</taxon>
        <taxon>Hexapoda</taxon>
        <taxon>Insecta</taxon>
        <taxon>Pterygota</taxon>
        <taxon>Neoptera</taxon>
        <taxon>Polyneoptera</taxon>
        <taxon>Phasmatodea</taxon>
        <taxon>Timematodea</taxon>
        <taxon>Timematoidea</taxon>
        <taxon>Timematidae</taxon>
        <taxon>Timema</taxon>
    </lineage>
</organism>
<reference evidence="1" key="1">
    <citation type="submission" date="2021-03" db="EMBL/GenBank/DDBJ databases">
        <authorList>
            <person name="Tran Van P."/>
        </authorList>
    </citation>
    <scope>NUCLEOTIDE SEQUENCE</scope>
</reference>
<proteinExistence type="predicted"/>
<keyword evidence="2" id="KW-1185">Reference proteome</keyword>
<dbReference type="Proteomes" id="UP001153148">
    <property type="component" value="Unassembled WGS sequence"/>
</dbReference>
<comment type="caution">
    <text evidence="1">The sequence shown here is derived from an EMBL/GenBank/DDBJ whole genome shotgun (WGS) entry which is preliminary data.</text>
</comment>
<dbReference type="EMBL" id="CAJPIN010026174">
    <property type="protein sequence ID" value="CAG2063401.1"/>
    <property type="molecule type" value="Genomic_DNA"/>
</dbReference>
<gene>
    <name evidence="1" type="ORF">TPAB3V08_LOCUS10348</name>
</gene>
<evidence type="ECO:0000313" key="1">
    <source>
        <dbReference type="EMBL" id="CAG2063401.1"/>
    </source>
</evidence>
<protein>
    <submittedName>
        <fullName evidence="1">Uncharacterized protein</fullName>
    </submittedName>
</protein>